<keyword evidence="3" id="KW-0997">Cell inner membrane</keyword>
<keyword evidence="4 11" id="KW-0812">Transmembrane</keyword>
<reference evidence="15 16" key="1">
    <citation type="submission" date="2018-07" db="EMBL/GenBank/DDBJ databases">
        <title>Genomic Encyclopedia of Type Strains, Phase IV (KMG-IV): sequencing the most valuable type-strain genomes for metagenomic binning, comparative biology and taxonomic classification.</title>
        <authorList>
            <person name="Goeker M."/>
        </authorList>
    </citation>
    <scope>NUCLEOTIDE SEQUENCE [LARGE SCALE GENOMIC DNA]</scope>
    <source>
        <strain evidence="15 16">DSM 27696</strain>
    </source>
</reference>
<name>A0A368X4B6_9BACI</name>
<evidence type="ECO:0000256" key="2">
    <source>
        <dbReference type="ARBA" id="ARBA00022475"/>
    </source>
</evidence>
<dbReference type="CDD" id="cd11386">
    <property type="entry name" value="MCP_signal"/>
    <property type="match status" value="1"/>
</dbReference>
<feature type="domain" description="HAMP" evidence="14">
    <location>
        <begin position="227"/>
        <end position="280"/>
    </location>
</feature>
<dbReference type="Gene3D" id="3.30.450.20">
    <property type="entry name" value="PAS domain"/>
    <property type="match status" value="1"/>
</dbReference>
<dbReference type="GO" id="GO:0007165">
    <property type="term" value="P:signal transduction"/>
    <property type="evidence" value="ECO:0007669"/>
    <property type="project" value="UniProtKB-KW"/>
</dbReference>
<comment type="caution">
    <text evidence="15">The sequence shown here is derived from an EMBL/GenBank/DDBJ whole genome shotgun (WGS) entry which is preliminary data.</text>
</comment>
<keyword evidence="6 11" id="KW-0472">Membrane</keyword>
<dbReference type="Gene3D" id="1.10.287.950">
    <property type="entry name" value="Methyl-accepting chemotaxis protein"/>
    <property type="match status" value="1"/>
</dbReference>
<proteinExistence type="inferred from homology"/>
<evidence type="ECO:0000259" key="14">
    <source>
        <dbReference type="PROSITE" id="PS50885"/>
    </source>
</evidence>
<dbReference type="PROSITE" id="PS50192">
    <property type="entry name" value="T_SNARE"/>
    <property type="match status" value="1"/>
</dbReference>
<feature type="domain" description="Methyl-accepting transducer" evidence="12">
    <location>
        <begin position="299"/>
        <end position="549"/>
    </location>
</feature>
<organism evidence="15 16">
    <name type="scientific">Saliterribacillus persicus</name>
    <dbReference type="NCBI Taxonomy" id="930114"/>
    <lineage>
        <taxon>Bacteria</taxon>
        <taxon>Bacillati</taxon>
        <taxon>Bacillota</taxon>
        <taxon>Bacilli</taxon>
        <taxon>Bacillales</taxon>
        <taxon>Bacillaceae</taxon>
        <taxon>Saliterribacillus</taxon>
    </lineage>
</organism>
<gene>
    <name evidence="15" type="ORF">DFR57_12230</name>
</gene>
<sequence>MKKASMGRKVTVRFKLMTTSLLLLIIPLLILGYLTFTQSREALNEIGESNLKNSVMLTMEMIDSLNEEVENGNIALEDAQEQVKESLLGEIDTDGTRPINPLIDLGENGYLYITDENGLLLAHPRLEGESLWETTDSSGNLFTQEFTEKALNGGGYTYYDWPLPNDENAIEEKVIYSLYDENWGWVVSSSTYLMDYNEPANQILYQILVIIITFIIIGILVVWFFSNSITKPLHLVMNRMRELSAGNLSNEPIEVKTKDELKTLADEMNGMQSRLSEMMTDILQASTSLNEQSDVLNKSSSEVKLGAEQVTTTMEELASGAEIQADHVSTLSQMMEDFKGIVSQTTQEGTQVGEASIEVLEKTTTGSNLMEASAAQMSKIDQIVKAAVDNVKNLDTESQEISRLVAVIKDISEQTNLLALNAAIEAARAGEHGKGFAVVADEVRKLSEQVSDSISDITGIVSRIQSESSNATSALEEGYEEVEQGSAQIQETKETFAGINEAVKNMVEQIKHITGNLDNVSNRTTEMNNSLQEIASTAEESAAGIEETSASAEESSTSMEEVANHASQLDKLSNGLKKIVDQFRLK</sequence>
<comment type="subcellular location">
    <subcellularLocation>
        <location evidence="1">Cell inner membrane</location>
        <topology evidence="1">Multi-pass membrane protein</topology>
    </subcellularLocation>
</comment>
<evidence type="ECO:0000256" key="4">
    <source>
        <dbReference type="ARBA" id="ARBA00022692"/>
    </source>
</evidence>
<dbReference type="SMART" id="SM00283">
    <property type="entry name" value="MA"/>
    <property type="match status" value="1"/>
</dbReference>
<dbReference type="InterPro" id="IPR000727">
    <property type="entry name" value="T_SNARE_dom"/>
</dbReference>
<keyword evidence="7 9" id="KW-0807">Transducer</keyword>
<keyword evidence="5 11" id="KW-1133">Transmembrane helix</keyword>
<comment type="similarity">
    <text evidence="8">Belongs to the methyl-accepting chemotaxis (MCP) protein family.</text>
</comment>
<dbReference type="AlphaFoldDB" id="A0A368X4B6"/>
<dbReference type="SMART" id="SM01049">
    <property type="entry name" value="Cache_2"/>
    <property type="match status" value="1"/>
</dbReference>
<feature type="compositionally biased region" description="Low complexity" evidence="10">
    <location>
        <begin position="542"/>
        <end position="561"/>
    </location>
</feature>
<evidence type="ECO:0000256" key="7">
    <source>
        <dbReference type="ARBA" id="ARBA00023224"/>
    </source>
</evidence>
<dbReference type="InterPro" id="IPR003660">
    <property type="entry name" value="HAMP_dom"/>
</dbReference>
<dbReference type="CDD" id="cd06225">
    <property type="entry name" value="HAMP"/>
    <property type="match status" value="1"/>
</dbReference>
<accession>A0A368X4B6</accession>
<dbReference type="PANTHER" id="PTHR32089">
    <property type="entry name" value="METHYL-ACCEPTING CHEMOTAXIS PROTEIN MCPB"/>
    <property type="match status" value="1"/>
</dbReference>
<dbReference type="InterPro" id="IPR004089">
    <property type="entry name" value="MCPsignal_dom"/>
</dbReference>
<evidence type="ECO:0000256" key="11">
    <source>
        <dbReference type="SAM" id="Phobius"/>
    </source>
</evidence>
<dbReference type="SUPFAM" id="SSF58104">
    <property type="entry name" value="Methyl-accepting chemotaxis protein (MCP) signaling domain"/>
    <property type="match status" value="1"/>
</dbReference>
<feature type="transmembrane region" description="Helical" evidence="11">
    <location>
        <begin position="203"/>
        <end position="225"/>
    </location>
</feature>
<dbReference type="GO" id="GO:0005886">
    <property type="term" value="C:plasma membrane"/>
    <property type="evidence" value="ECO:0007669"/>
    <property type="project" value="UniProtKB-SubCell"/>
</dbReference>
<evidence type="ECO:0000256" key="5">
    <source>
        <dbReference type="ARBA" id="ARBA00022989"/>
    </source>
</evidence>
<dbReference type="OrthoDB" id="9810264at2"/>
<evidence type="ECO:0000313" key="15">
    <source>
        <dbReference type="EMBL" id="RCW62861.1"/>
    </source>
</evidence>
<feature type="region of interest" description="Disordered" evidence="10">
    <location>
        <begin position="542"/>
        <end position="565"/>
    </location>
</feature>
<dbReference type="Pfam" id="PF00672">
    <property type="entry name" value="HAMP"/>
    <property type="match status" value="1"/>
</dbReference>
<feature type="domain" description="T-SNARE coiled-coil homology" evidence="13">
    <location>
        <begin position="472"/>
        <end position="534"/>
    </location>
</feature>
<keyword evidence="2" id="KW-1003">Cell membrane</keyword>
<dbReference type="Pfam" id="PF00015">
    <property type="entry name" value="MCPsignal"/>
    <property type="match status" value="1"/>
</dbReference>
<evidence type="ECO:0000256" key="9">
    <source>
        <dbReference type="PROSITE-ProRule" id="PRU00284"/>
    </source>
</evidence>
<dbReference type="PROSITE" id="PS50111">
    <property type="entry name" value="CHEMOTAXIS_TRANSDUC_2"/>
    <property type="match status" value="1"/>
</dbReference>
<evidence type="ECO:0000259" key="13">
    <source>
        <dbReference type="PROSITE" id="PS50192"/>
    </source>
</evidence>
<evidence type="ECO:0000256" key="6">
    <source>
        <dbReference type="ARBA" id="ARBA00023136"/>
    </source>
</evidence>
<dbReference type="SMART" id="SM00304">
    <property type="entry name" value="HAMP"/>
    <property type="match status" value="1"/>
</dbReference>
<dbReference type="Pfam" id="PF17200">
    <property type="entry name" value="sCache_2"/>
    <property type="match status" value="1"/>
</dbReference>
<evidence type="ECO:0000256" key="1">
    <source>
        <dbReference type="ARBA" id="ARBA00004429"/>
    </source>
</evidence>
<dbReference type="EMBL" id="QPJJ01000022">
    <property type="protein sequence ID" value="RCW62861.1"/>
    <property type="molecule type" value="Genomic_DNA"/>
</dbReference>
<evidence type="ECO:0000313" key="16">
    <source>
        <dbReference type="Proteomes" id="UP000252585"/>
    </source>
</evidence>
<evidence type="ECO:0000259" key="12">
    <source>
        <dbReference type="PROSITE" id="PS50111"/>
    </source>
</evidence>
<evidence type="ECO:0000256" key="3">
    <source>
        <dbReference type="ARBA" id="ARBA00022519"/>
    </source>
</evidence>
<dbReference type="Proteomes" id="UP000252585">
    <property type="component" value="Unassembled WGS sequence"/>
</dbReference>
<dbReference type="InterPro" id="IPR033480">
    <property type="entry name" value="sCache_2"/>
</dbReference>
<evidence type="ECO:0000256" key="10">
    <source>
        <dbReference type="SAM" id="MobiDB-lite"/>
    </source>
</evidence>
<dbReference type="PROSITE" id="PS50885">
    <property type="entry name" value="HAMP"/>
    <property type="match status" value="1"/>
</dbReference>
<evidence type="ECO:0000256" key="8">
    <source>
        <dbReference type="ARBA" id="ARBA00029447"/>
    </source>
</evidence>
<dbReference type="PANTHER" id="PTHR32089:SF114">
    <property type="entry name" value="METHYL-ACCEPTING CHEMOTAXIS PROTEIN MCPB"/>
    <property type="match status" value="1"/>
</dbReference>
<protein>
    <submittedName>
        <fullName evidence="15">Methyl-accepting chemotaxis sensory transducer with Cache sensor</fullName>
    </submittedName>
</protein>
<keyword evidence="16" id="KW-1185">Reference proteome</keyword>